<reference evidence="4" key="1">
    <citation type="journal article" date="2024" name="Gigascience">
        <title>Chromosome-level genome of the poultry shaft louse Menopon gallinae provides insight into the host-switching and adaptive evolution of parasitic lice.</title>
        <authorList>
            <person name="Xu Y."/>
            <person name="Ma L."/>
            <person name="Liu S."/>
            <person name="Liang Y."/>
            <person name="Liu Q."/>
            <person name="He Z."/>
            <person name="Tian L."/>
            <person name="Duan Y."/>
            <person name="Cai W."/>
            <person name="Li H."/>
            <person name="Song F."/>
        </authorList>
    </citation>
    <scope>NUCLEOTIDE SEQUENCE</scope>
    <source>
        <strain evidence="4">Cailab_2023a</strain>
    </source>
</reference>
<dbReference type="GO" id="GO:0000976">
    <property type="term" value="F:transcription cis-regulatory region binding"/>
    <property type="evidence" value="ECO:0007669"/>
    <property type="project" value="InterPro"/>
</dbReference>
<dbReference type="InterPro" id="IPR013087">
    <property type="entry name" value="Znf_C2H2_type"/>
</dbReference>
<comment type="caution">
    <text evidence="4">The sequence shown here is derived from an EMBL/GenBank/DDBJ whole genome shotgun (WGS) entry which is preliminary data.</text>
</comment>
<dbReference type="GO" id="GO:0000981">
    <property type="term" value="F:DNA-binding transcription factor activity, RNA polymerase II-specific"/>
    <property type="evidence" value="ECO:0007669"/>
    <property type="project" value="TreeGrafter"/>
</dbReference>
<keyword evidence="1" id="KW-0175">Coiled coil</keyword>
<dbReference type="EMBL" id="JARGDH010000004">
    <property type="protein sequence ID" value="KAL0270604.1"/>
    <property type="molecule type" value="Genomic_DNA"/>
</dbReference>
<sequence>MSKIIKVFPTEEELSLVSSHVRCSEENCSAVFKSTSNLNMHLIRHHKISSLELCKKDAVRQFYCPAQLCMYNKDSKKHFTKLKYLKQHFLKVHAAKNFICVEALLTHCKRKGHVSLNSNSNKPDKLNAQAEIPESKALKKPERLICPKLPSEVSYPIHHIAAIALSELSACCSTPKVIDKGIQTDYKTNFWKDFKKTSNAKIERKQNSSQTQTTGRAKNQKINTETQTNSEYLRNKLKSPSRVTSSKKRKKSMETQTKEFLNLNGENAGTFESNVSFCKDLDKETEKESRFYNSEMLVENLFQDVTSDFLKDNGENLNGENSQLDNLNNMSAKSIINRDELLNKRTKINPSPESTTKQNLFTDNGELNICNKEFETELNELNMTCKKLNNDNENLYLMEGGSYNVFDRLCNIETQTEIDNFLTECTDDSSFTLCSTTETQTIDFDPLLYSNMCTQTCDEVNQLFNFNFVDIETQTAWPDL</sequence>
<feature type="compositionally biased region" description="Basic residues" evidence="2">
    <location>
        <begin position="235"/>
        <end position="251"/>
    </location>
</feature>
<dbReference type="GO" id="GO:0045944">
    <property type="term" value="P:positive regulation of transcription by RNA polymerase II"/>
    <property type="evidence" value="ECO:0007669"/>
    <property type="project" value="InterPro"/>
</dbReference>
<evidence type="ECO:0000259" key="3">
    <source>
        <dbReference type="SMART" id="SM00355"/>
    </source>
</evidence>
<feature type="domain" description="C2H2-type" evidence="3">
    <location>
        <begin position="21"/>
        <end position="45"/>
    </location>
</feature>
<dbReference type="GO" id="GO:0005634">
    <property type="term" value="C:nucleus"/>
    <property type="evidence" value="ECO:0007669"/>
    <property type="project" value="TreeGrafter"/>
</dbReference>
<dbReference type="PANTHER" id="PTHR46664">
    <property type="entry name" value="ATM INTERACTOR"/>
    <property type="match status" value="1"/>
</dbReference>
<name>A0AAW2HL28_9NEOP</name>
<feature type="coiled-coil region" evidence="1">
    <location>
        <begin position="371"/>
        <end position="398"/>
    </location>
</feature>
<accession>A0AAW2HL28</accession>
<dbReference type="PANTHER" id="PTHR46664:SF1">
    <property type="entry name" value="ATM INTERACTOR"/>
    <property type="match status" value="1"/>
</dbReference>
<evidence type="ECO:0000256" key="2">
    <source>
        <dbReference type="SAM" id="MobiDB-lite"/>
    </source>
</evidence>
<feature type="region of interest" description="Disordered" evidence="2">
    <location>
        <begin position="201"/>
        <end position="254"/>
    </location>
</feature>
<feature type="compositionally biased region" description="Polar residues" evidence="2">
    <location>
        <begin position="207"/>
        <end position="232"/>
    </location>
</feature>
<feature type="domain" description="C2H2-type" evidence="3">
    <location>
        <begin position="62"/>
        <end position="93"/>
    </location>
</feature>
<proteinExistence type="predicted"/>
<evidence type="ECO:0000256" key="1">
    <source>
        <dbReference type="SAM" id="Coils"/>
    </source>
</evidence>
<gene>
    <name evidence="4" type="ORF">PYX00_007958</name>
</gene>
<dbReference type="InterPro" id="IPR055303">
    <property type="entry name" value="ATMIN"/>
</dbReference>
<dbReference type="AlphaFoldDB" id="A0AAW2HL28"/>
<dbReference type="SMART" id="SM00355">
    <property type="entry name" value="ZnF_C2H2"/>
    <property type="match status" value="2"/>
</dbReference>
<organism evidence="4">
    <name type="scientific">Menopon gallinae</name>
    <name type="common">poultry shaft louse</name>
    <dbReference type="NCBI Taxonomy" id="328185"/>
    <lineage>
        <taxon>Eukaryota</taxon>
        <taxon>Metazoa</taxon>
        <taxon>Ecdysozoa</taxon>
        <taxon>Arthropoda</taxon>
        <taxon>Hexapoda</taxon>
        <taxon>Insecta</taxon>
        <taxon>Pterygota</taxon>
        <taxon>Neoptera</taxon>
        <taxon>Paraneoptera</taxon>
        <taxon>Psocodea</taxon>
        <taxon>Troctomorpha</taxon>
        <taxon>Phthiraptera</taxon>
        <taxon>Amblycera</taxon>
        <taxon>Menoponidae</taxon>
        <taxon>Menopon</taxon>
    </lineage>
</organism>
<protein>
    <recommendedName>
        <fullName evidence="3">C2H2-type domain-containing protein</fullName>
    </recommendedName>
</protein>
<evidence type="ECO:0000313" key="4">
    <source>
        <dbReference type="EMBL" id="KAL0270604.1"/>
    </source>
</evidence>